<dbReference type="InterPro" id="IPR028989">
    <property type="entry name" value="RimP_N"/>
</dbReference>
<dbReference type="PANTHER" id="PTHR33867:SF1">
    <property type="entry name" value="RIBOSOME MATURATION FACTOR RIMP"/>
    <property type="match status" value="1"/>
</dbReference>
<accession>A0A930YS26</accession>
<comment type="caution">
    <text evidence="6">The sequence shown here is derived from an EMBL/GenBank/DDBJ whole genome shotgun (WGS) entry which is preliminary data.</text>
</comment>
<dbReference type="CDD" id="cd01734">
    <property type="entry name" value="YlxS_C"/>
    <property type="match status" value="1"/>
</dbReference>
<keyword evidence="2 3" id="KW-0690">Ribosome biogenesis</keyword>
<evidence type="ECO:0000313" key="7">
    <source>
        <dbReference type="Proteomes" id="UP000698335"/>
    </source>
</evidence>
<gene>
    <name evidence="3" type="primary">rimP</name>
    <name evidence="6" type="ORF">HXK26_04425</name>
</gene>
<dbReference type="GO" id="GO:0005829">
    <property type="term" value="C:cytosol"/>
    <property type="evidence" value="ECO:0007669"/>
    <property type="project" value="TreeGrafter"/>
</dbReference>
<dbReference type="InterPro" id="IPR036847">
    <property type="entry name" value="RimP_C_sf"/>
</dbReference>
<evidence type="ECO:0000259" key="4">
    <source>
        <dbReference type="Pfam" id="PF02576"/>
    </source>
</evidence>
<sequence>MSVEGSVERIISVLEERALGHDIDIVDVEVVGSAKAPVVRVRIDHANEDGKTISLDEVAAETGWISDTLDEVDVFPGSFMLEVSSPGIDRPLRRVRDFERFSGSQVSLQTTALEGRRRYTGKLLGIQENVVSLESDGMTYDIPLTEIKKCTLKPTFDFSGQTKN</sequence>
<dbReference type="HAMAP" id="MF_01077">
    <property type="entry name" value="RimP"/>
    <property type="match status" value="1"/>
</dbReference>
<name>A0A930YS26_9ACTN</name>
<comment type="function">
    <text evidence="3">Required for maturation of 30S ribosomal subunits.</text>
</comment>
<comment type="similarity">
    <text evidence="3">Belongs to the RimP family.</text>
</comment>
<dbReference type="SUPFAM" id="SSF74942">
    <property type="entry name" value="YhbC-like, C-terminal domain"/>
    <property type="match status" value="1"/>
</dbReference>
<evidence type="ECO:0000256" key="3">
    <source>
        <dbReference type="HAMAP-Rule" id="MF_01077"/>
    </source>
</evidence>
<dbReference type="Gene3D" id="3.30.300.70">
    <property type="entry name" value="RimP-like superfamily, N-terminal"/>
    <property type="match status" value="1"/>
</dbReference>
<feature type="domain" description="Ribosome maturation factor RimP N-terminal" evidence="4">
    <location>
        <begin position="20"/>
        <end position="89"/>
    </location>
</feature>
<dbReference type="InterPro" id="IPR003728">
    <property type="entry name" value="Ribosome_maturation_RimP"/>
</dbReference>
<dbReference type="InterPro" id="IPR035956">
    <property type="entry name" value="RimP_N_sf"/>
</dbReference>
<evidence type="ECO:0000259" key="5">
    <source>
        <dbReference type="Pfam" id="PF17384"/>
    </source>
</evidence>
<dbReference type="EMBL" id="JABZGW010000168">
    <property type="protein sequence ID" value="MBF4807921.1"/>
    <property type="molecule type" value="Genomic_DNA"/>
</dbReference>
<keyword evidence="1 3" id="KW-0963">Cytoplasm</keyword>
<evidence type="ECO:0000256" key="1">
    <source>
        <dbReference type="ARBA" id="ARBA00022490"/>
    </source>
</evidence>
<comment type="subcellular location">
    <subcellularLocation>
        <location evidence="3">Cytoplasm</location>
    </subcellularLocation>
</comment>
<dbReference type="PANTHER" id="PTHR33867">
    <property type="entry name" value="RIBOSOME MATURATION FACTOR RIMP"/>
    <property type="match status" value="1"/>
</dbReference>
<organism evidence="6 7">
    <name type="scientific">Lancefieldella rimae</name>
    <dbReference type="NCBI Taxonomy" id="1383"/>
    <lineage>
        <taxon>Bacteria</taxon>
        <taxon>Bacillati</taxon>
        <taxon>Actinomycetota</taxon>
        <taxon>Coriobacteriia</taxon>
        <taxon>Coriobacteriales</taxon>
        <taxon>Atopobiaceae</taxon>
        <taxon>Lancefieldella</taxon>
    </lineage>
</organism>
<reference evidence="6" key="1">
    <citation type="submission" date="2020-04" db="EMBL/GenBank/DDBJ databases">
        <title>Deep metagenomics examines the oral microbiome during advanced dental caries in children, revealing novel taxa and co-occurrences with host molecules.</title>
        <authorList>
            <person name="Baker J.L."/>
            <person name="Morton J.T."/>
            <person name="Dinis M."/>
            <person name="Alvarez R."/>
            <person name="Tran N.C."/>
            <person name="Knight R."/>
            <person name="Edlund A."/>
        </authorList>
    </citation>
    <scope>NUCLEOTIDE SEQUENCE</scope>
    <source>
        <strain evidence="6">JCVI_38_bin.5</strain>
    </source>
</reference>
<dbReference type="Gene3D" id="2.30.30.180">
    <property type="entry name" value="Ribosome maturation factor RimP, C-terminal domain"/>
    <property type="match status" value="1"/>
</dbReference>
<dbReference type="Pfam" id="PF17384">
    <property type="entry name" value="DUF150_C"/>
    <property type="match status" value="1"/>
</dbReference>
<evidence type="ECO:0000313" key="6">
    <source>
        <dbReference type="EMBL" id="MBF4807921.1"/>
    </source>
</evidence>
<dbReference type="InterPro" id="IPR028998">
    <property type="entry name" value="RimP_C"/>
</dbReference>
<protein>
    <recommendedName>
        <fullName evidence="3">Ribosome maturation factor RimP</fullName>
    </recommendedName>
</protein>
<dbReference type="AlphaFoldDB" id="A0A930YS26"/>
<proteinExistence type="inferred from homology"/>
<dbReference type="Proteomes" id="UP000698335">
    <property type="component" value="Unassembled WGS sequence"/>
</dbReference>
<evidence type="ECO:0000256" key="2">
    <source>
        <dbReference type="ARBA" id="ARBA00022517"/>
    </source>
</evidence>
<dbReference type="Pfam" id="PF02576">
    <property type="entry name" value="RimP_N"/>
    <property type="match status" value="1"/>
</dbReference>
<dbReference type="GO" id="GO:0000028">
    <property type="term" value="P:ribosomal small subunit assembly"/>
    <property type="evidence" value="ECO:0007669"/>
    <property type="project" value="TreeGrafter"/>
</dbReference>
<dbReference type="SUPFAM" id="SSF75420">
    <property type="entry name" value="YhbC-like, N-terminal domain"/>
    <property type="match status" value="1"/>
</dbReference>
<feature type="domain" description="Ribosome maturation factor RimP C-terminal" evidence="5">
    <location>
        <begin position="92"/>
        <end position="156"/>
    </location>
</feature>
<dbReference type="GO" id="GO:0006412">
    <property type="term" value="P:translation"/>
    <property type="evidence" value="ECO:0007669"/>
    <property type="project" value="TreeGrafter"/>
</dbReference>